<gene>
    <name evidence="3" type="ORF">AMSG_09254</name>
</gene>
<organism evidence="3 4">
    <name type="scientific">Thecamonas trahens ATCC 50062</name>
    <dbReference type="NCBI Taxonomy" id="461836"/>
    <lineage>
        <taxon>Eukaryota</taxon>
        <taxon>Apusozoa</taxon>
        <taxon>Apusomonadida</taxon>
        <taxon>Apusomonadidae</taxon>
        <taxon>Thecamonas</taxon>
    </lineage>
</organism>
<feature type="domain" description="OCEL" evidence="2">
    <location>
        <begin position="340"/>
        <end position="439"/>
    </location>
</feature>
<accession>A0A0L0DLQ0</accession>
<dbReference type="InterPro" id="IPR010844">
    <property type="entry name" value="Occludin_ELL"/>
</dbReference>
<dbReference type="EMBL" id="GL349479">
    <property type="protein sequence ID" value="KNC53175.1"/>
    <property type="molecule type" value="Genomic_DNA"/>
</dbReference>
<sequence>MGGRGGPGPDPGGGGCLQMRLPGEMLQLLAKGASVSFSGTDSATLRMGNHTSQCKIVDNSARVEAYVPVVGEPFSLALLGRVGYTMSRMTTSLSVAQSRKYKAATVAASKSASTSKAATLSVAETEASGTRKRRRSTNAAKTDSIRKRERAALAARYGGRAAKRARGLSGRTTGLAGTRPHLREEVIRLLMAKPMTLSKLKSQLDVTPTQAKVLVSILSEIASPHPKSPSHYVLSSSVGTAAGGPVDVDAIVDANNRSPSRAAAGIRPVLPSTRRTTLSPVPSASNPPPLLTPTAHAARSLAFVSRIDELASKLGITVAPFPSAQTMLVLGKLPPADAIAADEQQYPPITDRPQYRRYKNLFNELYAKYRAIDADLSANTALFKSLGERVDEPEAIELIQELANVRTDVRKSLYAYFGRLQRELEAIKAHVVAYVDGEAKLAS</sequence>
<protein>
    <recommendedName>
        <fullName evidence="2">OCEL domain-containing protein</fullName>
    </recommendedName>
</protein>
<evidence type="ECO:0000256" key="1">
    <source>
        <dbReference type="SAM" id="MobiDB-lite"/>
    </source>
</evidence>
<proteinExistence type="predicted"/>
<dbReference type="PROSITE" id="PS51980">
    <property type="entry name" value="OCEL"/>
    <property type="match status" value="1"/>
</dbReference>
<evidence type="ECO:0000313" key="4">
    <source>
        <dbReference type="Proteomes" id="UP000054408"/>
    </source>
</evidence>
<dbReference type="GeneID" id="25567755"/>
<evidence type="ECO:0000259" key="2">
    <source>
        <dbReference type="PROSITE" id="PS51980"/>
    </source>
</evidence>
<feature type="region of interest" description="Disordered" evidence="1">
    <location>
        <begin position="122"/>
        <end position="145"/>
    </location>
</feature>
<reference evidence="3 4" key="1">
    <citation type="submission" date="2010-05" db="EMBL/GenBank/DDBJ databases">
        <title>The Genome Sequence of Thecamonas trahens ATCC 50062.</title>
        <authorList>
            <consortium name="The Broad Institute Genome Sequencing Platform"/>
            <person name="Russ C."/>
            <person name="Cuomo C."/>
            <person name="Shea T."/>
            <person name="Young S.K."/>
            <person name="Zeng Q."/>
            <person name="Koehrsen M."/>
            <person name="Haas B."/>
            <person name="Borodovsky M."/>
            <person name="Guigo R."/>
            <person name="Alvarado L."/>
            <person name="Berlin A."/>
            <person name="Bochicchio J."/>
            <person name="Borenstein D."/>
            <person name="Chapman S."/>
            <person name="Chen Z."/>
            <person name="Freedman E."/>
            <person name="Gellesch M."/>
            <person name="Goldberg J."/>
            <person name="Griggs A."/>
            <person name="Gujja S."/>
            <person name="Heilman E."/>
            <person name="Heiman D."/>
            <person name="Hepburn T."/>
            <person name="Howarth C."/>
            <person name="Jen D."/>
            <person name="Larson L."/>
            <person name="Mehta T."/>
            <person name="Park D."/>
            <person name="Pearson M."/>
            <person name="Roberts A."/>
            <person name="Saif S."/>
            <person name="Shenoy N."/>
            <person name="Sisk P."/>
            <person name="Stolte C."/>
            <person name="Sykes S."/>
            <person name="Thomson T."/>
            <person name="Walk T."/>
            <person name="White J."/>
            <person name="Yandava C."/>
            <person name="Burger G."/>
            <person name="Gray M.W."/>
            <person name="Holland P.W.H."/>
            <person name="King N."/>
            <person name="Lang F.B.F."/>
            <person name="Roger A.J."/>
            <person name="Ruiz-Trillo I."/>
            <person name="Lander E."/>
            <person name="Nusbaum C."/>
        </authorList>
    </citation>
    <scope>NUCLEOTIDE SEQUENCE [LARGE SCALE GENOMIC DNA]</scope>
    <source>
        <strain evidence="3 4">ATCC 50062</strain>
    </source>
</reference>
<evidence type="ECO:0000313" key="3">
    <source>
        <dbReference type="EMBL" id="KNC53175.1"/>
    </source>
</evidence>
<keyword evidence="4" id="KW-1185">Reference proteome</keyword>
<dbReference type="Proteomes" id="UP000054408">
    <property type="component" value="Unassembled WGS sequence"/>
</dbReference>
<dbReference type="SUPFAM" id="SSF144292">
    <property type="entry name" value="occludin/ELL-like"/>
    <property type="match status" value="1"/>
</dbReference>
<dbReference type="AlphaFoldDB" id="A0A0L0DLQ0"/>
<name>A0A0L0DLQ0_THETB</name>
<dbReference type="RefSeq" id="XP_013754648.1">
    <property type="nucleotide sequence ID" value="XM_013899194.1"/>
</dbReference>